<reference evidence="1" key="1">
    <citation type="submission" date="2020-03" db="EMBL/GenBank/DDBJ databases">
        <title>The deep terrestrial virosphere.</title>
        <authorList>
            <person name="Holmfeldt K."/>
            <person name="Nilsson E."/>
            <person name="Simone D."/>
            <person name="Lopez-Fernandez M."/>
            <person name="Wu X."/>
            <person name="de Brujin I."/>
            <person name="Lundin D."/>
            <person name="Andersson A."/>
            <person name="Bertilsson S."/>
            <person name="Dopson M."/>
        </authorList>
    </citation>
    <scope>NUCLEOTIDE SEQUENCE</scope>
    <source>
        <strain evidence="1">MM171A02078</strain>
    </source>
</reference>
<evidence type="ECO:0000313" key="1">
    <source>
        <dbReference type="EMBL" id="QJA98246.1"/>
    </source>
</evidence>
<dbReference type="InterPro" id="IPR049290">
    <property type="entry name" value="TTMA177-like"/>
</dbReference>
<sequence>MMKCYVKAQEKGTILDLNKRSDLILVTDSQDVAEVKNYFGDRPAIKEFDGFFVKIGDGDFDEVYGFHGIVPNLEKTVWLIERTCKRK</sequence>
<organism evidence="1">
    <name type="scientific">viral metagenome</name>
    <dbReference type="NCBI Taxonomy" id="1070528"/>
    <lineage>
        <taxon>unclassified sequences</taxon>
        <taxon>metagenomes</taxon>
        <taxon>organismal metagenomes</taxon>
    </lineage>
</organism>
<name>A0A6M3LS92_9ZZZZ</name>
<dbReference type="EMBL" id="MT143565">
    <property type="protein sequence ID" value="QJA98246.1"/>
    <property type="molecule type" value="Genomic_DNA"/>
</dbReference>
<gene>
    <name evidence="1" type="ORF">MM171A02078_0005</name>
</gene>
<dbReference type="AlphaFoldDB" id="A0A6M3LS92"/>
<proteinExistence type="predicted"/>
<protein>
    <submittedName>
        <fullName evidence="1">Uncharacterized protein</fullName>
    </submittedName>
</protein>
<dbReference type="Gene3D" id="3.10.450.450">
    <property type="match status" value="1"/>
</dbReference>
<accession>A0A6M3LS92</accession>